<organism evidence="2 3">
    <name type="scientific">Acinetobacter shaoyimingii</name>
    <dbReference type="NCBI Taxonomy" id="2715164"/>
    <lineage>
        <taxon>Bacteria</taxon>
        <taxon>Pseudomonadati</taxon>
        <taxon>Pseudomonadota</taxon>
        <taxon>Gammaproteobacteria</taxon>
        <taxon>Moraxellales</taxon>
        <taxon>Moraxellaceae</taxon>
        <taxon>Acinetobacter</taxon>
    </lineage>
</organism>
<keyword evidence="1" id="KW-0472">Membrane</keyword>
<name>A0A6G8RTC0_9GAMM</name>
<sequence length="124" mass="14394">MLNFWYSNRCSREIKFAVVVSTCVVIYLCSIKVKLAAPYVIISVLMGMAAHYIRSYVYQSKKALLSMGQFKSLFLLTLVIYQTYLIFHLDSPYRVLLMLQNLGFVCIGIFICSIYTHRAKRHSF</sequence>
<evidence type="ECO:0000256" key="1">
    <source>
        <dbReference type="SAM" id="Phobius"/>
    </source>
</evidence>
<proteinExistence type="predicted"/>
<accession>A0A6G8RTC0</accession>
<feature type="transmembrane region" description="Helical" evidence="1">
    <location>
        <begin position="70"/>
        <end position="89"/>
    </location>
</feature>
<dbReference type="KEGG" id="asha:G8E00_02745"/>
<feature type="transmembrane region" description="Helical" evidence="1">
    <location>
        <begin position="16"/>
        <end position="33"/>
    </location>
</feature>
<keyword evidence="1" id="KW-1133">Transmembrane helix</keyword>
<dbReference type="RefSeq" id="WP_166221814.1">
    <property type="nucleotide sequence ID" value="NZ_CP049801.1"/>
</dbReference>
<gene>
    <name evidence="2" type="ORF">G8E00_02745</name>
</gene>
<dbReference type="Proteomes" id="UP000502297">
    <property type="component" value="Chromosome"/>
</dbReference>
<dbReference type="AlphaFoldDB" id="A0A6G8RTC0"/>
<evidence type="ECO:0000313" key="2">
    <source>
        <dbReference type="EMBL" id="QIO04963.1"/>
    </source>
</evidence>
<evidence type="ECO:0000313" key="3">
    <source>
        <dbReference type="Proteomes" id="UP000502297"/>
    </source>
</evidence>
<feature type="transmembrane region" description="Helical" evidence="1">
    <location>
        <begin position="95"/>
        <end position="116"/>
    </location>
</feature>
<dbReference type="EMBL" id="CP049801">
    <property type="protein sequence ID" value="QIO04963.1"/>
    <property type="molecule type" value="Genomic_DNA"/>
</dbReference>
<feature type="transmembrane region" description="Helical" evidence="1">
    <location>
        <begin position="39"/>
        <end position="58"/>
    </location>
</feature>
<keyword evidence="1" id="KW-0812">Transmembrane</keyword>
<reference evidence="2 3" key="1">
    <citation type="submission" date="2020-03" db="EMBL/GenBank/DDBJ databases">
        <authorList>
            <person name="Zhu W."/>
        </authorList>
    </citation>
    <scope>NUCLEOTIDE SEQUENCE [LARGE SCALE GENOMIC DNA]</scope>
    <source>
        <strain evidence="2 3">323-1</strain>
    </source>
</reference>
<keyword evidence="3" id="KW-1185">Reference proteome</keyword>
<protein>
    <submittedName>
        <fullName evidence="2">Uncharacterized protein</fullName>
    </submittedName>
</protein>